<accession>A0A926VDR0</accession>
<dbReference type="EMBL" id="JACJPW010000028">
    <property type="protein sequence ID" value="MBD2181952.1"/>
    <property type="molecule type" value="Genomic_DNA"/>
</dbReference>
<gene>
    <name evidence="1" type="ORF">H6G03_12695</name>
</gene>
<dbReference type="InterPro" id="IPR040871">
    <property type="entry name" value="HopA1"/>
</dbReference>
<reference evidence="1" key="2">
    <citation type="submission" date="2020-08" db="EMBL/GenBank/DDBJ databases">
        <authorList>
            <person name="Chen M."/>
            <person name="Teng W."/>
            <person name="Zhao L."/>
            <person name="Hu C."/>
            <person name="Zhou Y."/>
            <person name="Han B."/>
            <person name="Song L."/>
            <person name="Shu W."/>
        </authorList>
    </citation>
    <scope>NUCLEOTIDE SEQUENCE</scope>
    <source>
        <strain evidence="1">FACHB-1375</strain>
    </source>
</reference>
<reference evidence="1" key="1">
    <citation type="journal article" date="2015" name="ISME J.">
        <title>Draft Genome Sequence of Streptomyces incarnatus NRRL8089, which Produces the Nucleoside Antibiotic Sinefungin.</title>
        <authorList>
            <person name="Oshima K."/>
            <person name="Hattori M."/>
            <person name="Shimizu H."/>
            <person name="Fukuda K."/>
            <person name="Nemoto M."/>
            <person name="Inagaki K."/>
            <person name="Tamura T."/>
        </authorList>
    </citation>
    <scope>NUCLEOTIDE SEQUENCE</scope>
    <source>
        <strain evidence="1">FACHB-1375</strain>
    </source>
</reference>
<dbReference type="Proteomes" id="UP000641646">
    <property type="component" value="Unassembled WGS sequence"/>
</dbReference>
<organism evidence="1 2">
    <name type="scientific">Aerosakkonema funiforme FACHB-1375</name>
    <dbReference type="NCBI Taxonomy" id="2949571"/>
    <lineage>
        <taxon>Bacteria</taxon>
        <taxon>Bacillati</taxon>
        <taxon>Cyanobacteriota</taxon>
        <taxon>Cyanophyceae</taxon>
        <taxon>Oscillatoriophycideae</taxon>
        <taxon>Aerosakkonematales</taxon>
        <taxon>Aerosakkonemataceae</taxon>
        <taxon>Aerosakkonema</taxon>
    </lineage>
</organism>
<name>A0A926VDR0_9CYAN</name>
<proteinExistence type="predicted"/>
<dbReference type="RefSeq" id="WP_190464762.1">
    <property type="nucleotide sequence ID" value="NZ_JACJPW010000028.1"/>
</dbReference>
<dbReference type="AlphaFoldDB" id="A0A926VDR0"/>
<keyword evidence="2" id="KW-1185">Reference proteome</keyword>
<dbReference type="Pfam" id="PF17914">
    <property type="entry name" value="HopA1"/>
    <property type="match status" value="1"/>
</dbReference>
<evidence type="ECO:0000313" key="2">
    <source>
        <dbReference type="Proteomes" id="UP000641646"/>
    </source>
</evidence>
<evidence type="ECO:0000313" key="1">
    <source>
        <dbReference type="EMBL" id="MBD2181952.1"/>
    </source>
</evidence>
<comment type="caution">
    <text evidence="1">The sequence shown here is derived from an EMBL/GenBank/DDBJ whole genome shotgun (WGS) entry which is preliminary data.</text>
</comment>
<sequence>MQLVDSLKILQPTVSGDRVLDSLQDIANKMQIKSDFCISHPDYKPLELPEEVASRFQSLPLELRNKYLSLRLRSFLYGIYYNASLRKSLAPEADSMDLEAQQNLENNTYLGVDLKFYDRLHESNCGEGYFDPGWSVLKQEDDGSLAVTKNNLTLHIQRDRHLRLEDKSAAVGDAVAIRKPRNLVQNGFYMAVGNKGSQRLDNSNVDPQTVRIYFNLTPEGAVAIMAAITRHLNEISIPFSFKALYNPSAYERYDSAVLYFAKGNYEVVRQVLQTVYTEKRSHFQPEVPLFTKLLAPGLALAEEPDRKFTTKESFGTHRCQIVANGLLEAWQNGDDSPDSRMASITKNFSLLGISLYRCLFSRPRSSSSVVAQPFVRCGDGETQYCSPYCPRSSLSLFRCRRPAATRYCHL</sequence>
<protein>
    <submittedName>
        <fullName evidence="1">Uncharacterized protein</fullName>
    </submittedName>
</protein>